<keyword evidence="2" id="KW-0479">Metal-binding</keyword>
<feature type="domain" description="PHD-type" evidence="8">
    <location>
        <begin position="372"/>
        <end position="417"/>
    </location>
</feature>
<evidence type="ECO:0000256" key="4">
    <source>
        <dbReference type="ARBA" id="ARBA00022833"/>
    </source>
</evidence>
<keyword evidence="5" id="KW-0539">Nucleus</keyword>
<dbReference type="GO" id="GO:0005634">
    <property type="term" value="C:nucleus"/>
    <property type="evidence" value="ECO:0007669"/>
    <property type="project" value="UniProtKB-SubCell"/>
</dbReference>
<proteinExistence type="predicted"/>
<evidence type="ECO:0000313" key="11">
    <source>
        <dbReference type="Proteomes" id="UP001632038"/>
    </source>
</evidence>
<evidence type="ECO:0000256" key="6">
    <source>
        <dbReference type="PROSITE-ProRule" id="PRU00146"/>
    </source>
</evidence>
<protein>
    <submittedName>
        <fullName evidence="10">Uncharacterized protein</fullName>
    </submittedName>
</protein>
<dbReference type="InterPro" id="IPR000182">
    <property type="entry name" value="GNAT_dom"/>
</dbReference>
<organism evidence="10 11">
    <name type="scientific">Castilleja foliolosa</name>
    <dbReference type="NCBI Taxonomy" id="1961234"/>
    <lineage>
        <taxon>Eukaryota</taxon>
        <taxon>Viridiplantae</taxon>
        <taxon>Streptophyta</taxon>
        <taxon>Embryophyta</taxon>
        <taxon>Tracheophyta</taxon>
        <taxon>Spermatophyta</taxon>
        <taxon>Magnoliopsida</taxon>
        <taxon>eudicotyledons</taxon>
        <taxon>Gunneridae</taxon>
        <taxon>Pentapetalae</taxon>
        <taxon>asterids</taxon>
        <taxon>lamiids</taxon>
        <taxon>Lamiales</taxon>
        <taxon>Orobanchaceae</taxon>
        <taxon>Pedicularideae</taxon>
        <taxon>Castillejinae</taxon>
        <taxon>Castilleja</taxon>
    </lineage>
</organism>
<dbReference type="InterPro" id="IPR011011">
    <property type="entry name" value="Znf_FYVE_PHD"/>
</dbReference>
<dbReference type="Pfam" id="PF00628">
    <property type="entry name" value="PHD"/>
    <property type="match status" value="1"/>
</dbReference>
<dbReference type="SUPFAM" id="SSF57903">
    <property type="entry name" value="FYVE/PHD zinc finger"/>
    <property type="match status" value="1"/>
</dbReference>
<keyword evidence="4" id="KW-0862">Zinc</keyword>
<evidence type="ECO:0000256" key="7">
    <source>
        <dbReference type="SAM" id="MobiDB-lite"/>
    </source>
</evidence>
<dbReference type="Pfam" id="PF23209">
    <property type="entry name" value="IDM1_C"/>
    <property type="match status" value="1"/>
</dbReference>
<dbReference type="Gene3D" id="3.30.40.10">
    <property type="entry name" value="Zinc/RING finger domain, C3HC4 (zinc finger)"/>
    <property type="match status" value="1"/>
</dbReference>
<dbReference type="PROSITE" id="PS50016">
    <property type="entry name" value="ZF_PHD_2"/>
    <property type="match status" value="1"/>
</dbReference>
<dbReference type="InterPro" id="IPR001965">
    <property type="entry name" value="Znf_PHD"/>
</dbReference>
<dbReference type="InterPro" id="IPR032308">
    <property type="entry name" value="TDBD"/>
</dbReference>
<dbReference type="SMART" id="SM00249">
    <property type="entry name" value="PHD"/>
    <property type="match status" value="2"/>
</dbReference>
<accession>A0ABD3BR05</accession>
<dbReference type="InterPro" id="IPR054292">
    <property type="entry name" value="DUF7028"/>
</dbReference>
<evidence type="ECO:0000256" key="1">
    <source>
        <dbReference type="ARBA" id="ARBA00004123"/>
    </source>
</evidence>
<dbReference type="InterPro" id="IPR042163">
    <property type="entry name" value="PHF12"/>
</dbReference>
<keyword evidence="3 6" id="KW-0863">Zinc-finger</keyword>
<dbReference type="CDD" id="cd04301">
    <property type="entry name" value="NAT_SF"/>
    <property type="match status" value="1"/>
</dbReference>
<dbReference type="EMBL" id="JAVIJP010000069">
    <property type="protein sequence ID" value="KAL3619142.1"/>
    <property type="molecule type" value="Genomic_DNA"/>
</dbReference>
<reference evidence="11" key="1">
    <citation type="journal article" date="2024" name="IScience">
        <title>Strigolactones Initiate the Formation of Haustorium-like Structures in Castilleja.</title>
        <authorList>
            <person name="Buerger M."/>
            <person name="Peterson D."/>
            <person name="Chory J."/>
        </authorList>
    </citation>
    <scope>NUCLEOTIDE SEQUENCE [LARGE SCALE GENOMIC DNA]</scope>
</reference>
<feature type="compositionally biased region" description="Basic residues" evidence="7">
    <location>
        <begin position="234"/>
        <end position="252"/>
    </location>
</feature>
<evidence type="ECO:0000313" key="10">
    <source>
        <dbReference type="EMBL" id="KAL3619142.1"/>
    </source>
</evidence>
<evidence type="ECO:0000259" key="9">
    <source>
        <dbReference type="PROSITE" id="PS51186"/>
    </source>
</evidence>
<dbReference type="SUPFAM" id="SSF55729">
    <property type="entry name" value="Acyl-CoA N-acyltransferases (Nat)"/>
    <property type="match status" value="1"/>
</dbReference>
<name>A0ABD3BR05_9LAMI</name>
<dbReference type="PANTHER" id="PTHR46309:SF12">
    <property type="entry name" value="GB|AAC80581.1"/>
    <property type="match status" value="1"/>
</dbReference>
<evidence type="ECO:0000256" key="2">
    <source>
        <dbReference type="ARBA" id="ARBA00022723"/>
    </source>
</evidence>
<evidence type="ECO:0000256" key="5">
    <source>
        <dbReference type="ARBA" id="ARBA00023242"/>
    </source>
</evidence>
<dbReference type="InterPro" id="IPR016181">
    <property type="entry name" value="Acyl_CoA_acyltransferase"/>
</dbReference>
<dbReference type="Gene3D" id="3.40.630.30">
    <property type="match status" value="1"/>
</dbReference>
<dbReference type="Proteomes" id="UP001632038">
    <property type="component" value="Unassembled WGS sequence"/>
</dbReference>
<comment type="caution">
    <text evidence="10">The sequence shown here is derived from an EMBL/GenBank/DDBJ whole genome shotgun (WGS) entry which is preliminary data.</text>
</comment>
<dbReference type="PROSITE" id="PS51186">
    <property type="entry name" value="GNAT"/>
    <property type="match status" value="1"/>
</dbReference>
<dbReference type="Pfam" id="PF16135">
    <property type="entry name" value="TDBD"/>
    <property type="match status" value="1"/>
</dbReference>
<evidence type="ECO:0000259" key="8">
    <source>
        <dbReference type="PROSITE" id="PS50016"/>
    </source>
</evidence>
<dbReference type="GO" id="GO:0008270">
    <property type="term" value="F:zinc ion binding"/>
    <property type="evidence" value="ECO:0007669"/>
    <property type="project" value="UniProtKB-KW"/>
</dbReference>
<feature type="region of interest" description="Disordered" evidence="7">
    <location>
        <begin position="217"/>
        <end position="255"/>
    </location>
</feature>
<dbReference type="InterPro" id="IPR056511">
    <property type="entry name" value="IDM1_C"/>
</dbReference>
<keyword evidence="11" id="KW-1185">Reference proteome</keyword>
<dbReference type="InterPro" id="IPR013083">
    <property type="entry name" value="Znf_RING/FYVE/PHD"/>
</dbReference>
<dbReference type="InterPro" id="IPR019787">
    <property type="entry name" value="Znf_PHD-finger"/>
</dbReference>
<gene>
    <name evidence="10" type="ORF">CASFOL_036712</name>
</gene>
<comment type="subcellular location">
    <subcellularLocation>
        <location evidence="1">Nucleus</location>
    </subcellularLocation>
</comment>
<feature type="domain" description="N-acetyltransferase" evidence="9">
    <location>
        <begin position="514"/>
        <end position="663"/>
    </location>
</feature>
<evidence type="ECO:0000256" key="3">
    <source>
        <dbReference type="ARBA" id="ARBA00022771"/>
    </source>
</evidence>
<dbReference type="Pfam" id="PF22970">
    <property type="entry name" value="DUF7028"/>
    <property type="match status" value="2"/>
</dbReference>
<sequence length="743" mass="83831">MAPGKLDWEPAVPKQIPGPEFCPTAIGEYLEKLSKKKKAAEVILNFRKHLLYLGWKIDFVTDKEATRFRYSSIDGEFFYSLNQVCSKIGHDRRRLAPQSAPTATKPKIVGKNITPAAPAPCNNLPCSPSNGIIIEPDYCPQAVYDYCSQISDTEYKSKAMKAKQHLSAIGWSIYYTLKGDHRRELRYSAPNGKVFSSLVTACKWCVETNDLTFPDIIRKRKPEGEPKPDPSPRVPKRGRKSKKLSSHKKRVRSMVSSSCHQTPKTILSWLIDNDVVLPRAKVEYRGKNGLPMAEGRICREGIKCNCCGEIFGMSKFEVHAGSTYRRPSASIFLGDGRSLLECQLEIKQRKGETKGHRKSNDVRKPSDDKVNNEMCSVCHDGGELVLCDQCPSSFHTHCLGLKEVPDGDWFCPCCCCRICGMGKNDGENGQVVDCSVFTCCQCEDRYHAECLRIKGITKCYPEGYWFCQDTCEQIYSGLHKILGKPVEVGGSGNLTWTLLKHIKPDSYNQYSSDDEYLLESYGKLNAALDVMHECFEPVKQPGTGRDLTEDLIFSNWSEINGVNFRGFFTVVLEKNDELISAATVRIYGKRVAEVPLVATRFKYRRLGMCRILMNELEQKLVDLGVEKLVLPAVPGLLDTWTNSFGFSVMNESERLNFLDCTFVDFQGTTICQKVLPSNPSPESSLTTEKEVESCYNMNKNVSVELNGNSTTPEVFQEELLEEEIEFIDQESTWRIDELLMNYS</sequence>
<dbReference type="PANTHER" id="PTHR46309">
    <property type="entry name" value="PHD FINGER PROTEIN 12"/>
    <property type="match status" value="1"/>
</dbReference>
<dbReference type="AlphaFoldDB" id="A0ABD3BR05"/>